<proteinExistence type="predicted"/>
<gene>
    <name evidence="3" type="ORF">AVDCRST_MAG71-2999</name>
</gene>
<organism evidence="3">
    <name type="scientific">uncultured Lysobacter sp</name>
    <dbReference type="NCBI Taxonomy" id="271060"/>
    <lineage>
        <taxon>Bacteria</taxon>
        <taxon>Pseudomonadati</taxon>
        <taxon>Pseudomonadota</taxon>
        <taxon>Gammaproteobacteria</taxon>
        <taxon>Lysobacterales</taxon>
        <taxon>Lysobacteraceae</taxon>
        <taxon>Lysobacter</taxon>
        <taxon>environmental samples</taxon>
    </lineage>
</organism>
<dbReference type="Pfam" id="PF09557">
    <property type="entry name" value="DUF2382"/>
    <property type="match status" value="1"/>
</dbReference>
<feature type="domain" description="DUF2382" evidence="2">
    <location>
        <begin position="146"/>
        <end position="254"/>
    </location>
</feature>
<evidence type="ECO:0000259" key="2">
    <source>
        <dbReference type="Pfam" id="PF09557"/>
    </source>
</evidence>
<evidence type="ECO:0000313" key="3">
    <source>
        <dbReference type="EMBL" id="CAA9352098.1"/>
    </source>
</evidence>
<dbReference type="InterPro" id="IPR019060">
    <property type="entry name" value="DUF2382"/>
</dbReference>
<evidence type="ECO:0000256" key="1">
    <source>
        <dbReference type="SAM" id="MobiDB-lite"/>
    </source>
</evidence>
<feature type="region of interest" description="Disordered" evidence="1">
    <location>
        <begin position="259"/>
        <end position="279"/>
    </location>
</feature>
<feature type="compositionally biased region" description="Pro residues" evidence="1">
    <location>
        <begin position="268"/>
        <end position="279"/>
    </location>
</feature>
<sequence length="279" mass="30678">MLLTLTGVFDEPSQAQLAIGQIRELGIDEQDIRSHWGTTGLSGAPGLQAAEHRGFFTRMFAADGPDAQTGDIAEAARRGANIVSVHVADEQKAAEVERILEAAGAVDLGRRVQAWRMSGYEAYDPSSPALSVEAITRERQAVAAFEEEVRLGKRTLEPAGTRVLRRTLQTQTDAAASARATPLIHREERVVPQFTPEQLRAFDAGELALEFLETREEAVIDTRTHVIEEVDIGTQVLEHVETVHETLRRTEVDVQRIEAPATDALWPDRPPPPPPRAPH</sequence>
<protein>
    <recommendedName>
        <fullName evidence="2">DUF2382 domain-containing protein</fullName>
    </recommendedName>
</protein>
<accession>A0A6J4M7J5</accession>
<name>A0A6J4M7J5_9GAMM</name>
<dbReference type="EMBL" id="CADCUA010000672">
    <property type="protein sequence ID" value="CAA9352098.1"/>
    <property type="molecule type" value="Genomic_DNA"/>
</dbReference>
<reference evidence="3" key="1">
    <citation type="submission" date="2020-02" db="EMBL/GenBank/DDBJ databases">
        <authorList>
            <person name="Meier V. D."/>
        </authorList>
    </citation>
    <scope>NUCLEOTIDE SEQUENCE</scope>
    <source>
        <strain evidence="3">AVDCRST_MAG71</strain>
    </source>
</reference>
<dbReference type="AlphaFoldDB" id="A0A6J4M7J5"/>